<reference evidence="2" key="1">
    <citation type="submission" date="2023-07" db="EMBL/GenBank/DDBJ databases">
        <title>30 novel species of actinomycetes from the DSMZ collection.</title>
        <authorList>
            <person name="Nouioui I."/>
        </authorList>
    </citation>
    <scope>NUCLEOTIDE SEQUENCE [LARGE SCALE GENOMIC DNA]</scope>
    <source>
        <strain evidence="2">DSM 44399</strain>
    </source>
</reference>
<evidence type="ECO:0000313" key="1">
    <source>
        <dbReference type="EMBL" id="MDT0263906.1"/>
    </source>
</evidence>
<dbReference type="EMBL" id="JAVREH010000058">
    <property type="protein sequence ID" value="MDT0263906.1"/>
    <property type="molecule type" value="Genomic_DNA"/>
</dbReference>
<dbReference type="RefSeq" id="WP_311425049.1">
    <property type="nucleotide sequence ID" value="NZ_JAVREH010000058.1"/>
</dbReference>
<name>A0ABU2JG04_9ACTN</name>
<dbReference type="Proteomes" id="UP001183176">
    <property type="component" value="Unassembled WGS sequence"/>
</dbReference>
<sequence>MNTMAGTSRYVKRRSAGLLTWGRLVLAGAILLGLFAMHGLTMADTTHDTIRGSRHVTAMTASVVITPAAHAVHGMIAEARAGHPIPMPIPGGGHGSHDPLHTCLAVLTALAGLALLAAALAITGRPVGGVAALGGLGGDAARRRHRTRPRPASIVELCISRT</sequence>
<accession>A0ABU2JG04</accession>
<keyword evidence="2" id="KW-1185">Reference proteome</keyword>
<proteinExistence type="predicted"/>
<protein>
    <submittedName>
        <fullName evidence="1">DUF6153 family protein</fullName>
    </submittedName>
</protein>
<organism evidence="1 2">
    <name type="scientific">Jatrophihabitans lederbergiae</name>
    <dbReference type="NCBI Taxonomy" id="3075547"/>
    <lineage>
        <taxon>Bacteria</taxon>
        <taxon>Bacillati</taxon>
        <taxon>Actinomycetota</taxon>
        <taxon>Actinomycetes</taxon>
        <taxon>Jatrophihabitantales</taxon>
        <taxon>Jatrophihabitantaceae</taxon>
        <taxon>Jatrophihabitans</taxon>
    </lineage>
</organism>
<comment type="caution">
    <text evidence="1">The sequence shown here is derived from an EMBL/GenBank/DDBJ whole genome shotgun (WGS) entry which is preliminary data.</text>
</comment>
<gene>
    <name evidence="1" type="ORF">RM423_21250</name>
</gene>
<evidence type="ECO:0000313" key="2">
    <source>
        <dbReference type="Proteomes" id="UP001183176"/>
    </source>
</evidence>